<evidence type="ECO:0000313" key="5">
    <source>
        <dbReference type="Proteomes" id="UP000014155"/>
    </source>
</evidence>
<dbReference type="EC" id="4.1.2.13" evidence="4"/>
<feature type="binding site" evidence="3">
    <location>
        <position position="134"/>
    </location>
    <ligand>
        <name>Zn(2+)</name>
        <dbReference type="ChEBI" id="CHEBI:29105"/>
        <label>2</label>
    </ligand>
</feature>
<dbReference type="SUPFAM" id="SSF51569">
    <property type="entry name" value="Aldolase"/>
    <property type="match status" value="1"/>
</dbReference>
<dbReference type="PANTHER" id="PTHR30304:SF0">
    <property type="entry name" value="D-TAGATOSE-1,6-BISPHOSPHATE ALDOLASE SUBUNIT GATY-RELATED"/>
    <property type="match status" value="1"/>
</dbReference>
<feature type="binding site" evidence="3">
    <location>
        <position position="205"/>
    </location>
    <ligand>
        <name>Zn(2+)</name>
        <dbReference type="ChEBI" id="CHEBI:29105"/>
        <label>1</label>
        <note>catalytic</note>
    </ligand>
</feature>
<dbReference type="PIRSF" id="PIRSF001359">
    <property type="entry name" value="F_bP_aldolase_II"/>
    <property type="match status" value="1"/>
</dbReference>
<dbReference type="GO" id="GO:0005829">
    <property type="term" value="C:cytosol"/>
    <property type="evidence" value="ECO:0007669"/>
    <property type="project" value="TreeGrafter"/>
</dbReference>
<organism evidence="4 5">
    <name type="scientific">Ruminiclostridium cellobioparum subsp. termitidis CT1112</name>
    <dbReference type="NCBI Taxonomy" id="1195236"/>
    <lineage>
        <taxon>Bacteria</taxon>
        <taxon>Bacillati</taxon>
        <taxon>Bacillota</taxon>
        <taxon>Clostridia</taxon>
        <taxon>Eubacteriales</taxon>
        <taxon>Oscillospiraceae</taxon>
        <taxon>Ruminiclostridium</taxon>
    </lineage>
</organism>
<comment type="caution">
    <text evidence="4">The sequence shown here is derived from an EMBL/GenBank/DDBJ whole genome shotgun (WGS) entry which is preliminary data.</text>
</comment>
<gene>
    <name evidence="4" type="ORF">CTER_3785</name>
</gene>
<dbReference type="GO" id="GO:0004332">
    <property type="term" value="F:fructose-bisphosphate aldolase activity"/>
    <property type="evidence" value="ECO:0007669"/>
    <property type="project" value="UniProtKB-EC"/>
</dbReference>
<evidence type="ECO:0000256" key="3">
    <source>
        <dbReference type="PIRSR" id="PIRSR001359-3"/>
    </source>
</evidence>
<keyword evidence="3" id="KW-0862">Zinc</keyword>
<keyword evidence="3" id="KW-0479">Metal-binding</keyword>
<feature type="binding site" evidence="2">
    <location>
        <position position="178"/>
    </location>
    <ligand>
        <name>dihydroxyacetone phosphate</name>
        <dbReference type="ChEBI" id="CHEBI:57642"/>
    </ligand>
</feature>
<evidence type="ECO:0000256" key="1">
    <source>
        <dbReference type="PIRSR" id="PIRSR001359-1"/>
    </source>
</evidence>
<dbReference type="Proteomes" id="UP000014155">
    <property type="component" value="Unassembled WGS sequence"/>
</dbReference>
<name>S0FJF7_RUMCE</name>
<dbReference type="PATRIC" id="fig|1195236.3.peg.4000"/>
<dbReference type="EMBL" id="AORV01000054">
    <property type="protein sequence ID" value="EMS70396.1"/>
    <property type="molecule type" value="Genomic_DNA"/>
</dbReference>
<dbReference type="STRING" id="1195236.CTER_3785"/>
<feature type="binding site" evidence="3">
    <location>
        <position position="177"/>
    </location>
    <ligand>
        <name>Zn(2+)</name>
        <dbReference type="ChEBI" id="CHEBI:29105"/>
        <label>1</label>
        <note>catalytic</note>
    </ligand>
</feature>
<dbReference type="InterPro" id="IPR013785">
    <property type="entry name" value="Aldolase_TIM"/>
</dbReference>
<dbReference type="CDD" id="cd00947">
    <property type="entry name" value="TBP_aldolase_IIB"/>
    <property type="match status" value="1"/>
</dbReference>
<dbReference type="RefSeq" id="WP_004628233.1">
    <property type="nucleotide sequence ID" value="NZ_AORV01000054.1"/>
</dbReference>
<feature type="binding site" evidence="3">
    <location>
        <position position="104"/>
    </location>
    <ligand>
        <name>Zn(2+)</name>
        <dbReference type="ChEBI" id="CHEBI:29105"/>
        <label>2</label>
    </ligand>
</feature>
<dbReference type="GO" id="GO:0009025">
    <property type="term" value="F:tagatose-bisphosphate aldolase activity"/>
    <property type="evidence" value="ECO:0007669"/>
    <property type="project" value="TreeGrafter"/>
</dbReference>
<dbReference type="PANTHER" id="PTHR30304">
    <property type="entry name" value="D-TAGATOSE-1,6-BISPHOSPHATE ALDOLASE"/>
    <property type="match status" value="1"/>
</dbReference>
<protein>
    <submittedName>
        <fullName evidence="4">Ketose-bisphosphate aldolase</fullName>
        <ecNumber evidence="4">4.1.2.13</ecNumber>
    </submittedName>
</protein>
<comment type="cofactor">
    <cofactor evidence="3">
        <name>Zn(2+)</name>
        <dbReference type="ChEBI" id="CHEBI:29105"/>
    </cofactor>
    <text evidence="3">Binds 2 Zn(2+) ions per subunit. One is catalytic and the other provides a structural contribution.</text>
</comment>
<dbReference type="GO" id="GO:0008270">
    <property type="term" value="F:zinc ion binding"/>
    <property type="evidence" value="ECO:0007669"/>
    <property type="project" value="InterPro"/>
</dbReference>
<evidence type="ECO:0000256" key="2">
    <source>
        <dbReference type="PIRSR" id="PIRSR001359-2"/>
    </source>
</evidence>
<dbReference type="InterPro" id="IPR050246">
    <property type="entry name" value="Class_II_FBP_aldolase"/>
</dbReference>
<reference evidence="4 5" key="1">
    <citation type="journal article" date="2013" name="Genome Announc.">
        <title>Draft Genome Sequence of the Cellulolytic, Mesophilic, Anaerobic Bacterium Clostridium termitidis Strain CT1112 (DSM 5398).</title>
        <authorList>
            <person name="Lal S."/>
            <person name="Ramachandran U."/>
            <person name="Zhang X."/>
            <person name="Munir R."/>
            <person name="Sparling R."/>
            <person name="Levin D.B."/>
        </authorList>
    </citation>
    <scope>NUCLEOTIDE SEQUENCE [LARGE SCALE GENOMIC DNA]</scope>
    <source>
        <strain evidence="4 5">CT1112</strain>
    </source>
</reference>
<sequence length="281" mass="30905">MSLCTLKQALDFAGQKECGIGMFNVVTAEYAAAIVQAAEEANMPAIIGMPERFFQFYDIDMMSNLCVELARNASVPIVVHLDHGKSFDMVMKVLRRGFTSVMFDGSALEYEENVKQTAEIVKIAHAMGVSVEGELGYVGNAASGAIDSSLMTKPEQAADFAERTKADALAVAIGNLHGHYKGTPKLDFDRLEKIRAATACDLVLHGGSGISETDFVRAVKTGIKKVNIYTALSDCTLDFFRTKQSEYSVWLDFSKDMRLELTKLIKEFILLFGCLRKPNDQ</sequence>
<dbReference type="eggNOG" id="COG0191">
    <property type="taxonomic scope" value="Bacteria"/>
</dbReference>
<dbReference type="InterPro" id="IPR000771">
    <property type="entry name" value="FBA_II"/>
</dbReference>
<feature type="binding site" evidence="2">
    <location>
        <begin position="206"/>
        <end position="208"/>
    </location>
    <ligand>
        <name>dihydroxyacetone phosphate</name>
        <dbReference type="ChEBI" id="CHEBI:57642"/>
    </ligand>
</feature>
<keyword evidence="5" id="KW-1185">Reference proteome</keyword>
<dbReference type="Pfam" id="PF01116">
    <property type="entry name" value="F_bP_aldolase"/>
    <property type="match status" value="1"/>
</dbReference>
<dbReference type="NCBIfam" id="TIGR00167">
    <property type="entry name" value="cbbA"/>
    <property type="match status" value="1"/>
</dbReference>
<evidence type="ECO:0000313" key="4">
    <source>
        <dbReference type="EMBL" id="EMS70396.1"/>
    </source>
</evidence>
<feature type="binding site" evidence="2">
    <location>
        <begin position="227"/>
        <end position="230"/>
    </location>
    <ligand>
        <name>dihydroxyacetone phosphate</name>
        <dbReference type="ChEBI" id="CHEBI:57642"/>
    </ligand>
</feature>
<dbReference type="AlphaFoldDB" id="S0FJF7"/>
<keyword evidence="4" id="KW-0456">Lyase</keyword>
<feature type="binding site" evidence="3">
    <location>
        <position position="83"/>
    </location>
    <ligand>
        <name>Zn(2+)</name>
        <dbReference type="ChEBI" id="CHEBI:29105"/>
        <label>1</label>
        <note>catalytic</note>
    </ligand>
</feature>
<feature type="active site" description="Proton donor" evidence="1">
    <location>
        <position position="82"/>
    </location>
</feature>
<accession>S0FJF7</accession>
<dbReference type="GO" id="GO:0005975">
    <property type="term" value="P:carbohydrate metabolic process"/>
    <property type="evidence" value="ECO:0007669"/>
    <property type="project" value="InterPro"/>
</dbReference>
<proteinExistence type="predicted"/>
<dbReference type="Gene3D" id="3.20.20.70">
    <property type="entry name" value="Aldolase class I"/>
    <property type="match status" value="1"/>
</dbReference>